<dbReference type="SUPFAM" id="SSF55120">
    <property type="entry name" value="Pseudouridine synthase"/>
    <property type="match status" value="1"/>
</dbReference>
<dbReference type="InterPro" id="IPR020094">
    <property type="entry name" value="TruA/RsuA/RluB/E/F_N"/>
</dbReference>
<evidence type="ECO:0000256" key="3">
    <source>
        <dbReference type="ARBA" id="ARBA00023235"/>
    </source>
</evidence>
<dbReference type="Pfam" id="PF01416">
    <property type="entry name" value="PseudoU_synth_1"/>
    <property type="match status" value="1"/>
</dbReference>
<evidence type="ECO:0000256" key="7">
    <source>
        <dbReference type="RuleBase" id="RU003792"/>
    </source>
</evidence>
<evidence type="ECO:0000256" key="2">
    <source>
        <dbReference type="ARBA" id="ARBA00022694"/>
    </source>
</evidence>
<protein>
    <recommendedName>
        <fullName evidence="4">tRNA pseudouridine synthase A</fullName>
        <ecNumber evidence="4">5.4.99.12</ecNumber>
    </recommendedName>
    <alternativeName>
        <fullName evidence="4">tRNA pseudouridine(38-40) synthase</fullName>
    </alternativeName>
    <alternativeName>
        <fullName evidence="4">tRNA pseudouridylate synthase I</fullName>
    </alternativeName>
    <alternativeName>
        <fullName evidence="4">tRNA-uridine isomerase I</fullName>
    </alternativeName>
</protein>
<dbReference type="HAMAP" id="MF_00171">
    <property type="entry name" value="TruA"/>
    <property type="match status" value="1"/>
</dbReference>
<dbReference type="InterPro" id="IPR020097">
    <property type="entry name" value="PsdUridine_synth_TruA_a/b_dom"/>
</dbReference>
<dbReference type="InterPro" id="IPR020095">
    <property type="entry name" value="PsdUridine_synth_TruA_C"/>
</dbReference>
<gene>
    <name evidence="4" type="primary">truA</name>
    <name evidence="9" type="ORF">KG104_14230</name>
</gene>
<feature type="active site" description="Nucleophile" evidence="4 5">
    <location>
        <position position="66"/>
    </location>
</feature>
<comment type="caution">
    <text evidence="4">Lacks conserved residue(s) required for the propagation of feature annotation.</text>
</comment>
<evidence type="ECO:0000313" key="10">
    <source>
        <dbReference type="Proteomes" id="UP000680588"/>
    </source>
</evidence>
<dbReference type="CDD" id="cd02570">
    <property type="entry name" value="PseudoU_synth_EcTruA"/>
    <property type="match status" value="1"/>
</dbReference>
<dbReference type="Gene3D" id="3.30.70.580">
    <property type="entry name" value="Pseudouridine synthase I, catalytic domain, N-terminal subdomain"/>
    <property type="match status" value="1"/>
</dbReference>
<dbReference type="Gene3D" id="3.30.70.660">
    <property type="entry name" value="Pseudouridine synthase I, catalytic domain, C-terminal subdomain"/>
    <property type="match status" value="1"/>
</dbReference>
<comment type="function">
    <text evidence="4">Formation of pseudouridine at positions 38, 39 and 40 in the anticodon stem and loop of transfer RNAs.</text>
</comment>
<dbReference type="GO" id="GO:0003723">
    <property type="term" value="F:RNA binding"/>
    <property type="evidence" value="ECO:0007669"/>
    <property type="project" value="InterPro"/>
</dbReference>
<dbReference type="PANTHER" id="PTHR11142:SF0">
    <property type="entry name" value="TRNA PSEUDOURIDINE SYNTHASE-LIKE 1"/>
    <property type="match status" value="1"/>
</dbReference>
<evidence type="ECO:0000313" key="9">
    <source>
        <dbReference type="EMBL" id="QWQ35612.1"/>
    </source>
</evidence>
<evidence type="ECO:0000256" key="5">
    <source>
        <dbReference type="PIRSR" id="PIRSR001430-1"/>
    </source>
</evidence>
<comment type="similarity">
    <text evidence="1 4 7">Belongs to the tRNA pseudouridine synthase TruA family.</text>
</comment>
<organism evidence="9 10">
    <name type="scientific">Arthrobacter sunyaminii</name>
    <dbReference type="NCBI Taxonomy" id="2816859"/>
    <lineage>
        <taxon>Bacteria</taxon>
        <taxon>Bacillati</taxon>
        <taxon>Actinomycetota</taxon>
        <taxon>Actinomycetes</taxon>
        <taxon>Micrococcales</taxon>
        <taxon>Micrococcaceae</taxon>
        <taxon>Arthrobacter</taxon>
    </lineage>
</organism>
<dbReference type="InterPro" id="IPR020103">
    <property type="entry name" value="PsdUridine_synth_cat_dom_sf"/>
</dbReference>
<dbReference type="Proteomes" id="UP000680588">
    <property type="component" value="Chromosome"/>
</dbReference>
<dbReference type="PIRSF" id="PIRSF001430">
    <property type="entry name" value="tRNA_psdUrid_synth"/>
    <property type="match status" value="1"/>
</dbReference>
<evidence type="ECO:0000256" key="6">
    <source>
        <dbReference type="PIRSR" id="PIRSR001430-2"/>
    </source>
</evidence>
<dbReference type="PANTHER" id="PTHR11142">
    <property type="entry name" value="PSEUDOURIDYLATE SYNTHASE"/>
    <property type="match status" value="1"/>
</dbReference>
<name>A0A975PFI3_9MICC</name>
<accession>A0A975PFI3</accession>
<dbReference type="KEGG" id="asun:KG104_14230"/>
<dbReference type="GO" id="GO:0160147">
    <property type="term" value="F:tRNA pseudouridine(38-40) synthase activity"/>
    <property type="evidence" value="ECO:0007669"/>
    <property type="project" value="UniProtKB-EC"/>
</dbReference>
<proteinExistence type="inferred from homology"/>
<dbReference type="EMBL" id="CP076456">
    <property type="protein sequence ID" value="QWQ35612.1"/>
    <property type="molecule type" value="Genomic_DNA"/>
</dbReference>
<evidence type="ECO:0000259" key="8">
    <source>
        <dbReference type="Pfam" id="PF01416"/>
    </source>
</evidence>
<feature type="domain" description="Pseudouridine synthase I TruA alpha/beta" evidence="8">
    <location>
        <begin position="190"/>
        <end position="292"/>
    </location>
</feature>
<comment type="subunit">
    <text evidence="4">Homodimer.</text>
</comment>
<dbReference type="InterPro" id="IPR001406">
    <property type="entry name" value="PsdUridine_synth_TruA"/>
</dbReference>
<comment type="catalytic activity">
    <reaction evidence="4 7">
        <text>uridine(38/39/40) in tRNA = pseudouridine(38/39/40) in tRNA</text>
        <dbReference type="Rhea" id="RHEA:22376"/>
        <dbReference type="Rhea" id="RHEA-COMP:10085"/>
        <dbReference type="Rhea" id="RHEA-COMP:10087"/>
        <dbReference type="ChEBI" id="CHEBI:65314"/>
        <dbReference type="ChEBI" id="CHEBI:65315"/>
        <dbReference type="EC" id="5.4.99.12"/>
    </reaction>
</comment>
<dbReference type="GO" id="GO:0031119">
    <property type="term" value="P:tRNA pseudouridine synthesis"/>
    <property type="evidence" value="ECO:0007669"/>
    <property type="project" value="UniProtKB-UniRule"/>
</dbReference>
<keyword evidence="3 4" id="KW-0413">Isomerase</keyword>
<dbReference type="AlphaFoldDB" id="A0A975PFI3"/>
<sequence length="313" mass="34720">MSNDRPAVPSQDGGLFRVRMDLSYDGAPFYGWACQDGLPTVQGSLEAALEVLIRRTVRVTVAGRTDSGVHARGQVVHFDLTGPEWAGLPRGAALTPEEALIRRLRGILNKDLTMPLRKAKASKRAIHAMEGAIAVHSASLAPEGFDARFSALWRRYSYRIADREAGRDPLTRAVTLWHDFSLDEHRMNAAADTVLGIRDFLSFCKPRTGATTVRELQEFSFLRRPDGVMEAHLRADAFCHNMVRSLVGGAILVGAGERPPEWLATRLQARVRDSKSLLAPPHPLILEEVRYPPEGEMQLRAENTRARRAIPGF</sequence>
<keyword evidence="2 4" id="KW-0819">tRNA processing</keyword>
<dbReference type="EC" id="5.4.99.12" evidence="4"/>
<dbReference type="RefSeq" id="WP_207347908.1">
    <property type="nucleotide sequence ID" value="NZ_CP076456.1"/>
</dbReference>
<feature type="binding site" evidence="4 6">
    <location>
        <position position="156"/>
    </location>
    <ligand>
        <name>substrate</name>
    </ligand>
</feature>
<reference evidence="9" key="1">
    <citation type="submission" date="2021-06" db="EMBL/GenBank/DDBJ databases">
        <title>Novel species in genus Arthrobacter.</title>
        <authorList>
            <person name="Zhang G."/>
        </authorList>
    </citation>
    <scope>NUCLEOTIDE SEQUENCE</scope>
    <source>
        <strain evidence="9">Zg-ZUI122</strain>
    </source>
</reference>
<keyword evidence="10" id="KW-1185">Reference proteome</keyword>
<evidence type="ECO:0000256" key="4">
    <source>
        <dbReference type="HAMAP-Rule" id="MF_00171"/>
    </source>
</evidence>
<evidence type="ECO:0000256" key="1">
    <source>
        <dbReference type="ARBA" id="ARBA00009375"/>
    </source>
</evidence>